<dbReference type="EMBL" id="JAUSWG010000005">
    <property type="protein sequence ID" value="MDQ0556374.1"/>
    <property type="molecule type" value="Genomic_DNA"/>
</dbReference>
<accession>A0ABU0N072</accession>
<protein>
    <submittedName>
        <fullName evidence="2">Tellurium resistance protein TerD</fullName>
    </submittedName>
</protein>
<dbReference type="RefSeq" id="WP_250672779.1">
    <property type="nucleotide sequence ID" value="NZ_BAAACE010000021.1"/>
</dbReference>
<dbReference type="CDD" id="cd06974">
    <property type="entry name" value="TerD_like"/>
    <property type="match status" value="1"/>
</dbReference>
<evidence type="ECO:0000313" key="2">
    <source>
        <dbReference type="EMBL" id="MDQ0556374.1"/>
    </source>
</evidence>
<dbReference type="Gene3D" id="2.60.60.30">
    <property type="entry name" value="sav2460 like domains"/>
    <property type="match status" value="1"/>
</dbReference>
<dbReference type="PANTHER" id="PTHR32097:SF17">
    <property type="entry name" value="CAMP-BINDING PROTEIN 1-RELATED"/>
    <property type="match status" value="1"/>
</dbReference>
<dbReference type="InterPro" id="IPR003325">
    <property type="entry name" value="TerD"/>
</dbReference>
<gene>
    <name evidence="2" type="ORF">QOZ92_001488</name>
</gene>
<dbReference type="InterPro" id="IPR051324">
    <property type="entry name" value="Stress/Tellurium_Resist"/>
</dbReference>
<name>A0ABU0N072_9FIRM</name>
<dbReference type="PANTHER" id="PTHR32097">
    <property type="entry name" value="CAMP-BINDING PROTEIN 1-RELATED"/>
    <property type="match status" value="1"/>
</dbReference>
<feature type="domain" description="TerD" evidence="1">
    <location>
        <begin position="4"/>
        <end position="192"/>
    </location>
</feature>
<keyword evidence="3" id="KW-1185">Reference proteome</keyword>
<dbReference type="Proteomes" id="UP001232584">
    <property type="component" value="Unassembled WGS sequence"/>
</dbReference>
<evidence type="ECO:0000259" key="1">
    <source>
        <dbReference type="Pfam" id="PF02342"/>
    </source>
</evidence>
<sequence length="193" mass="21581">MALLNLQKNDILDLSKKEPGLKNILVACGWDVAKKGFFGLGADYDLDLVALLLGEDEKLIKSSDPIIYFNHLNGKGIRLHGDNLTGKGDGDDEKISISLDKLPKDCNKLVFSVIIYDAKGRRQNFSKVKNAYVRLVNEDKRNEEICRYNLSEDGGNNTATIFSELYKENGSWKFKAVGKLLDATVSSLSKMYR</sequence>
<proteinExistence type="predicted"/>
<evidence type="ECO:0000313" key="3">
    <source>
        <dbReference type="Proteomes" id="UP001232584"/>
    </source>
</evidence>
<dbReference type="Pfam" id="PF02342">
    <property type="entry name" value="TerD"/>
    <property type="match status" value="1"/>
</dbReference>
<organism evidence="2 3">
    <name type="scientific">Paraclostridium ghonii</name>
    <dbReference type="NCBI Taxonomy" id="29358"/>
    <lineage>
        <taxon>Bacteria</taxon>
        <taxon>Bacillati</taxon>
        <taxon>Bacillota</taxon>
        <taxon>Clostridia</taxon>
        <taxon>Peptostreptococcales</taxon>
        <taxon>Peptostreptococcaceae</taxon>
        <taxon>Paraclostridium</taxon>
    </lineage>
</organism>
<reference evidence="2 3" key="1">
    <citation type="submission" date="2023-07" db="EMBL/GenBank/DDBJ databases">
        <title>Genomic Encyclopedia of Type Strains, Phase IV (KMG-IV): sequencing the most valuable type-strain genomes for metagenomic binning, comparative biology and taxonomic classification.</title>
        <authorList>
            <person name="Goeker M."/>
        </authorList>
    </citation>
    <scope>NUCLEOTIDE SEQUENCE [LARGE SCALE GENOMIC DNA]</scope>
    <source>
        <strain evidence="2 3">DSM 15049</strain>
    </source>
</reference>
<comment type="caution">
    <text evidence="2">The sequence shown here is derived from an EMBL/GenBank/DDBJ whole genome shotgun (WGS) entry which is preliminary data.</text>
</comment>